<dbReference type="InterPro" id="IPR052557">
    <property type="entry name" value="CAP/Cytokinesis_protein"/>
</dbReference>
<reference evidence="4" key="1">
    <citation type="submission" date="2014-08" db="EMBL/GenBank/DDBJ databases">
        <title>Coriobacteriaceae sp. complete genome.</title>
        <authorList>
            <person name="Looft T."/>
            <person name="Bayles D.O."/>
            <person name="Stanton T.B."/>
        </authorList>
    </citation>
    <scope>NUCLEOTIDE SEQUENCE [LARGE SCALE GENOMIC DNA]</scope>
    <source>
        <strain evidence="4">68-1-3</strain>
    </source>
</reference>
<dbReference type="KEGG" id="cbac:JI75_07495"/>
<evidence type="ECO:0000256" key="1">
    <source>
        <dbReference type="SAM" id="SignalP"/>
    </source>
</evidence>
<feature type="signal peptide" evidence="1">
    <location>
        <begin position="1"/>
        <end position="27"/>
    </location>
</feature>
<dbReference type="GO" id="GO:0005737">
    <property type="term" value="C:cytoplasm"/>
    <property type="evidence" value="ECO:0007669"/>
    <property type="project" value="TreeGrafter"/>
</dbReference>
<name>A0A0A8B556_9ACTN</name>
<keyword evidence="4" id="KW-1185">Reference proteome</keyword>
<dbReference type="SMART" id="SM00460">
    <property type="entry name" value="TGc"/>
    <property type="match status" value="1"/>
</dbReference>
<evidence type="ECO:0000259" key="2">
    <source>
        <dbReference type="SMART" id="SM00460"/>
    </source>
</evidence>
<reference evidence="3 4" key="2">
    <citation type="journal article" date="2015" name="Genome Announc.">
        <title>Complete Genome Sequence of Coriobacteriaceae Strain 68-1-3, a Novel Mucus-Degrading Isolate from the Swine Intestinal Tract.</title>
        <authorList>
            <person name="Looft T."/>
            <person name="Bayles D.O."/>
            <person name="Alt D.P."/>
            <person name="Stanton T.B."/>
        </authorList>
    </citation>
    <scope>NUCLEOTIDE SEQUENCE [LARGE SCALE GENOMIC DNA]</scope>
    <source>
        <strain evidence="3 4">68-1-3</strain>
    </source>
</reference>
<gene>
    <name evidence="3" type="ORF">JI75_07495</name>
</gene>
<dbReference type="PANTHER" id="PTHR46333:SF2">
    <property type="entry name" value="CYTOKINESIS PROTEIN 3"/>
    <property type="match status" value="1"/>
</dbReference>
<dbReference type="InterPro" id="IPR002931">
    <property type="entry name" value="Transglutaminase-like"/>
</dbReference>
<feature type="domain" description="Transglutaminase-like" evidence="2">
    <location>
        <begin position="587"/>
        <end position="645"/>
    </location>
</feature>
<organism evidence="3 4">
    <name type="scientific">Berryella intestinalis</name>
    <dbReference type="NCBI Taxonomy" id="1531429"/>
    <lineage>
        <taxon>Bacteria</taxon>
        <taxon>Bacillati</taxon>
        <taxon>Actinomycetota</taxon>
        <taxon>Coriobacteriia</taxon>
        <taxon>Eggerthellales</taxon>
        <taxon>Eggerthellaceae</taxon>
        <taxon>Berryella</taxon>
    </lineage>
</organism>
<feature type="chain" id="PRO_5002034182" description="Transglutaminase-like domain-containing protein" evidence="1">
    <location>
        <begin position="28"/>
        <end position="682"/>
    </location>
</feature>
<dbReference type="AlphaFoldDB" id="A0A0A8B556"/>
<dbReference type="OrthoDB" id="3186392at2"/>
<evidence type="ECO:0000313" key="3">
    <source>
        <dbReference type="EMBL" id="AJC12530.1"/>
    </source>
</evidence>
<dbReference type="HOGENOM" id="CLU_024059_0_0_11"/>
<dbReference type="Gene3D" id="3.10.620.30">
    <property type="match status" value="1"/>
</dbReference>
<dbReference type="InterPro" id="IPR038765">
    <property type="entry name" value="Papain-like_cys_pep_sf"/>
</dbReference>
<protein>
    <recommendedName>
        <fullName evidence="2">Transglutaminase-like domain-containing protein</fullName>
    </recommendedName>
</protein>
<keyword evidence="1" id="KW-0732">Signal</keyword>
<dbReference type="Proteomes" id="UP000031121">
    <property type="component" value="Chromosome"/>
</dbReference>
<sequence length="682" mass="74121">MRKKILASALASVVLAFTALSPVTALAAEGDAIDKLRESTDDPFTMMEGVQTIGQDEALTIPTSVKRSSVEKDVNGEQKMFRLYADTNFEIELPIQIEYGFQEIVVGPNDGFGERISDDYLVGNNAVEKGGIEKTIASSAREVVGFGGWGSLPIYYLVQYNDTDTGRLLERPVVRRIRVSDDNLLPAPQHVQCTQREDGSLDVTWDPVEGAVGYKIVTMKNYPLPDSGKAELAPRLVGLSEDTSWNSDEYTPLSSEVNCVFHDRERSKGSEGSGFDAVATEALRNGPGRTLAVIAVGDNKTSYLSDPIDIEGILANVPISINETAWKKLMGGSSAALDGLASVPSTVPVLMADGRTRSYPVVFDVEHATLQGDRLGVKAAVGSSKLLCGFTVDNVDPATYKEKLEELNKEAREGLLTGAGVLEIGYPSDIGDAKIADTYPKTDVEPVGTMSLTKYLAANMMNGEEVIDVSRFPEADDPHTLRMAFEEVYGLNPTVPMFSRYSFSRARGGVVGVTYLLESKDRLNGFKESAASADDVIARIITPGMSERDKVIAINDWIAANATYDYESNRDIVAKPDDVSDHQATGVFVEGKAVCEGYAQAFQILAQKAGLTSMVVTGEATSSNEGHAWNQVKVDGQWYSVDSTWNDTEGRRTPNRYLLLPMDDEKMSSTHSWGDPVFKSRL</sequence>
<dbReference type="RefSeq" id="WP_039689919.1">
    <property type="nucleotide sequence ID" value="NZ_CP009302.1"/>
</dbReference>
<proteinExistence type="predicted"/>
<dbReference type="EMBL" id="CP009302">
    <property type="protein sequence ID" value="AJC12530.1"/>
    <property type="molecule type" value="Genomic_DNA"/>
</dbReference>
<dbReference type="SUPFAM" id="SSF54001">
    <property type="entry name" value="Cysteine proteinases"/>
    <property type="match status" value="1"/>
</dbReference>
<accession>A0A0A8B556</accession>
<dbReference type="Pfam" id="PF01841">
    <property type="entry name" value="Transglut_core"/>
    <property type="match status" value="1"/>
</dbReference>
<dbReference type="PANTHER" id="PTHR46333">
    <property type="entry name" value="CYTOKINESIS PROTEIN 3"/>
    <property type="match status" value="1"/>
</dbReference>
<dbReference type="STRING" id="1531429.JI75_07495"/>
<evidence type="ECO:0000313" key="4">
    <source>
        <dbReference type="Proteomes" id="UP000031121"/>
    </source>
</evidence>